<evidence type="ECO:0000256" key="4">
    <source>
        <dbReference type="ARBA" id="ARBA00023139"/>
    </source>
</evidence>
<dbReference type="Proteomes" id="UP000199053">
    <property type="component" value="Unassembled WGS sequence"/>
</dbReference>
<keyword evidence="4" id="KW-0564">Palmitate</keyword>
<keyword evidence="5" id="KW-0449">Lipoprotein</keyword>
<evidence type="ECO:0000256" key="3">
    <source>
        <dbReference type="ARBA" id="ARBA00023136"/>
    </source>
</evidence>
<dbReference type="RefSeq" id="WP_092162575.1">
    <property type="nucleotide sequence ID" value="NZ_FNGA01000005.1"/>
</dbReference>
<gene>
    <name evidence="6" type="ORF">SAMN05660337_3012</name>
</gene>
<dbReference type="GO" id="GO:0009279">
    <property type="term" value="C:cell outer membrane"/>
    <property type="evidence" value="ECO:0007669"/>
    <property type="project" value="UniProtKB-SubCell"/>
</dbReference>
<reference evidence="7" key="1">
    <citation type="submission" date="2016-10" db="EMBL/GenBank/DDBJ databases">
        <authorList>
            <person name="Varghese N."/>
            <person name="Submissions S."/>
        </authorList>
    </citation>
    <scope>NUCLEOTIDE SEQUENCE [LARGE SCALE GENOMIC DNA]</scope>
    <source>
        <strain evidence="7">DSM 16995</strain>
    </source>
</reference>
<dbReference type="AlphaFoldDB" id="A0A1G9KBA8"/>
<keyword evidence="7" id="KW-1185">Reference proteome</keyword>
<evidence type="ECO:0000313" key="7">
    <source>
        <dbReference type="Proteomes" id="UP000199053"/>
    </source>
</evidence>
<comment type="subcellular location">
    <subcellularLocation>
        <location evidence="1">Cell outer membrane</location>
        <topology evidence="1">Lipid-anchor</topology>
    </subcellularLocation>
</comment>
<dbReference type="EMBL" id="FNGA01000005">
    <property type="protein sequence ID" value="SDL46912.1"/>
    <property type="molecule type" value="Genomic_DNA"/>
</dbReference>
<keyword evidence="3" id="KW-0472">Membrane</keyword>
<protein>
    <submittedName>
        <fullName evidence="6">Glycine zipper 2TM domain-containing protein</fullName>
    </submittedName>
</protein>
<dbReference type="Pfam" id="PF05818">
    <property type="entry name" value="TraT"/>
    <property type="match status" value="1"/>
</dbReference>
<organism evidence="6 7">
    <name type="scientific">Maridesulfovibrio ferrireducens</name>
    <dbReference type="NCBI Taxonomy" id="246191"/>
    <lineage>
        <taxon>Bacteria</taxon>
        <taxon>Pseudomonadati</taxon>
        <taxon>Thermodesulfobacteriota</taxon>
        <taxon>Desulfovibrionia</taxon>
        <taxon>Desulfovibrionales</taxon>
        <taxon>Desulfovibrionaceae</taxon>
        <taxon>Maridesulfovibrio</taxon>
    </lineage>
</organism>
<dbReference type="InterPro" id="IPR008874">
    <property type="entry name" value="TraT_complement-R"/>
</dbReference>
<accession>A0A1G9KBA8</accession>
<name>A0A1G9KBA8_9BACT</name>
<evidence type="ECO:0000256" key="5">
    <source>
        <dbReference type="ARBA" id="ARBA00023288"/>
    </source>
</evidence>
<evidence type="ECO:0000313" key="6">
    <source>
        <dbReference type="EMBL" id="SDL46912.1"/>
    </source>
</evidence>
<dbReference type="PROSITE" id="PS51257">
    <property type="entry name" value="PROKAR_LIPOPROTEIN"/>
    <property type="match status" value="1"/>
</dbReference>
<proteinExistence type="predicted"/>
<evidence type="ECO:0000256" key="1">
    <source>
        <dbReference type="ARBA" id="ARBA00004459"/>
    </source>
</evidence>
<dbReference type="STRING" id="246191.SAMN05660337_3012"/>
<keyword evidence="2" id="KW-0732">Signal</keyword>
<evidence type="ECO:0000256" key="2">
    <source>
        <dbReference type="ARBA" id="ARBA00022729"/>
    </source>
</evidence>
<dbReference type="OrthoDB" id="5451669at2"/>
<sequence length="247" mass="26758">MTNKTRIFSTLLAIIALTMILSGCQSRQRMGMVREKGTGLMYGSYMNGNLFMDPSQFSNPTIKLSIRNTSGDPAVDLKALRNDIEKAYIEKGYKITKGKKYGIHIDINMRYSGQISTNMAIEYGLLGAATGGYVGSKSPSSMDGAVLGTAGGATVGAVLGSYSTEDTYIMVADIAIGLVDSLAKRKKYVINFGDTQIKKYNEETGFTAYRAREKSQVAVYAGGDNTHQSEIVSGVTSRFKRILEDAI</sequence>